<evidence type="ECO:0000256" key="7">
    <source>
        <dbReference type="ARBA" id="ARBA00023224"/>
    </source>
</evidence>
<dbReference type="GeneID" id="105843641"/>
<proteinExistence type="inferred from homology"/>
<reference evidence="11" key="2">
    <citation type="submission" date="2025-08" db="UniProtKB">
        <authorList>
            <consortium name="RefSeq"/>
        </authorList>
    </citation>
    <scope>IDENTIFICATION</scope>
</reference>
<evidence type="ECO:0000256" key="2">
    <source>
        <dbReference type="ARBA" id="ARBA00022692"/>
    </source>
</evidence>
<dbReference type="RefSeq" id="XP_065643814.1">
    <property type="nucleotide sequence ID" value="XM_065787742.1"/>
</dbReference>
<keyword evidence="7 8" id="KW-0807">Transducer</keyword>
<dbReference type="Pfam" id="PF00001">
    <property type="entry name" value="7tm_1"/>
    <property type="match status" value="1"/>
</dbReference>
<comment type="similarity">
    <text evidence="8">Belongs to the G-protein coupled receptor 1 family.</text>
</comment>
<dbReference type="Gene3D" id="1.20.1070.10">
    <property type="entry name" value="Rhodopsin 7-helix transmembrane proteins"/>
    <property type="match status" value="1"/>
</dbReference>
<feature type="transmembrane region" description="Helical" evidence="9">
    <location>
        <begin position="194"/>
        <end position="218"/>
    </location>
</feature>
<dbReference type="CDD" id="cd00637">
    <property type="entry name" value="7tm_classA_rhodopsin-like"/>
    <property type="match status" value="1"/>
</dbReference>
<dbReference type="PANTHER" id="PTHR45695:SF9">
    <property type="entry name" value="LEUCOKININ RECEPTOR"/>
    <property type="match status" value="1"/>
</dbReference>
<keyword evidence="4 8" id="KW-0297">G-protein coupled receptor</keyword>
<dbReference type="InterPro" id="IPR000276">
    <property type="entry name" value="GPCR_Rhodpsn"/>
</dbReference>
<feature type="transmembrane region" description="Helical" evidence="9">
    <location>
        <begin position="72"/>
        <end position="96"/>
    </location>
</feature>
<comment type="subcellular location">
    <subcellularLocation>
        <location evidence="1">Membrane</location>
        <topology evidence="1">Multi-pass membrane protein</topology>
    </subcellularLocation>
</comment>
<evidence type="ECO:0000256" key="5">
    <source>
        <dbReference type="ARBA" id="ARBA00023136"/>
    </source>
</evidence>
<feature type="transmembrane region" description="Helical" evidence="9">
    <location>
        <begin position="116"/>
        <end position="134"/>
    </location>
</feature>
<accession>A0ABM4B4R5</accession>
<evidence type="ECO:0000313" key="10">
    <source>
        <dbReference type="Proteomes" id="UP001652625"/>
    </source>
</evidence>
<evidence type="ECO:0000256" key="1">
    <source>
        <dbReference type="ARBA" id="ARBA00004141"/>
    </source>
</evidence>
<gene>
    <name evidence="11" type="primary">LOC105843641</name>
</gene>
<dbReference type="PRINTS" id="PR00237">
    <property type="entry name" value="GPCRRHODOPSN"/>
</dbReference>
<keyword evidence="2 8" id="KW-0812">Transmembrane</keyword>
<feature type="transmembrane region" description="Helical" evidence="9">
    <location>
        <begin position="36"/>
        <end position="60"/>
    </location>
</feature>
<dbReference type="Proteomes" id="UP001652625">
    <property type="component" value="Chromosome 01"/>
</dbReference>
<name>A0ABM4B4R5_HYDVU</name>
<dbReference type="PROSITE" id="PS00237">
    <property type="entry name" value="G_PROTEIN_RECEP_F1_1"/>
    <property type="match status" value="1"/>
</dbReference>
<reference evidence="10" key="1">
    <citation type="submission" date="2025-05" db="UniProtKB">
        <authorList>
            <consortium name="RefSeq"/>
        </authorList>
    </citation>
    <scope>NUCLEOTIDE SEQUENCE [LARGE SCALE GENOMIC DNA]</scope>
</reference>
<dbReference type="PANTHER" id="PTHR45695">
    <property type="entry name" value="LEUCOKININ RECEPTOR-RELATED"/>
    <property type="match status" value="1"/>
</dbReference>
<feature type="transmembrane region" description="Helical" evidence="9">
    <location>
        <begin position="155"/>
        <end position="174"/>
    </location>
</feature>
<evidence type="ECO:0000256" key="4">
    <source>
        <dbReference type="ARBA" id="ARBA00023040"/>
    </source>
</evidence>
<keyword evidence="3 9" id="KW-1133">Transmembrane helix</keyword>
<keyword evidence="6 8" id="KW-0675">Receptor</keyword>
<evidence type="ECO:0000256" key="3">
    <source>
        <dbReference type="ARBA" id="ARBA00022989"/>
    </source>
</evidence>
<keyword evidence="10" id="KW-1185">Reference proteome</keyword>
<protein>
    <submittedName>
        <fullName evidence="11">Melanopsin-A isoform X2</fullName>
    </submittedName>
</protein>
<evidence type="ECO:0000256" key="6">
    <source>
        <dbReference type="ARBA" id="ARBA00023170"/>
    </source>
</evidence>
<evidence type="ECO:0000256" key="8">
    <source>
        <dbReference type="RuleBase" id="RU000688"/>
    </source>
</evidence>
<organism evidence="10 11">
    <name type="scientific">Hydra vulgaris</name>
    <name type="common">Hydra</name>
    <name type="synonym">Hydra attenuata</name>
    <dbReference type="NCBI Taxonomy" id="6087"/>
    <lineage>
        <taxon>Eukaryota</taxon>
        <taxon>Metazoa</taxon>
        <taxon>Cnidaria</taxon>
        <taxon>Hydrozoa</taxon>
        <taxon>Hydroidolina</taxon>
        <taxon>Anthoathecata</taxon>
        <taxon>Aplanulata</taxon>
        <taxon>Hydridae</taxon>
        <taxon>Hydra</taxon>
    </lineage>
</organism>
<sequence length="362" mass="41780">MQCLRENLFKPIMTPNFTEVTTSRPLKNADLTSKGLLVTAFTLILSIGVVGNLFVIYVFGRKLKSNHRSTTELLILYLGITDLLSSMLNPSLYIYWTLTNFSRWDFGNFGCHIFPTIGPIMTSISSGLLITFAIDRYVAIVTPFRGTLSRKTVSIAFIINIVISTCFYFPYIFALKFDPILKICKIPYPNNNSYGVPNCIFIILRLCLFATVFSFTNIKIFKTLKKRNTSFKRMEDRVERLKQSKKIMGILFTMEVVFTLLVFPRELFYLGYNLFILSTKNSMYSSPTLTQINSWLKVAHTANSCANIFIYSNMHTVYRKHIIRTFLYFGNLKRSRKLSYPTTSYSSEKRSSFMKQLSLKIK</sequence>
<feature type="transmembrane region" description="Helical" evidence="9">
    <location>
        <begin position="247"/>
        <end position="272"/>
    </location>
</feature>
<evidence type="ECO:0000313" key="11">
    <source>
        <dbReference type="RefSeq" id="XP_065643814.1"/>
    </source>
</evidence>
<dbReference type="SUPFAM" id="SSF81321">
    <property type="entry name" value="Family A G protein-coupled receptor-like"/>
    <property type="match status" value="1"/>
</dbReference>
<keyword evidence="5 9" id="KW-0472">Membrane</keyword>
<evidence type="ECO:0000256" key="9">
    <source>
        <dbReference type="SAM" id="Phobius"/>
    </source>
</evidence>